<dbReference type="EMBL" id="LR796725">
    <property type="protein sequence ID" value="CAB4162500.1"/>
    <property type="molecule type" value="Genomic_DNA"/>
</dbReference>
<sequence length="194" mass="22269">MERTLNQLMKELEIIATQHRQINEFFQGDFIDAVSRDAAEYPLMVVTLQPGSMTDQAVNVNMVISICDKYNIQEYRQINEIHSDCLSICNDIRITLQQWRFEEFMDINGDITTQPFINRGPDVTAGWTINVSASIYDYNDWCSIPYDDYDFENGNPPGQDCGDPTTTYQVYVNGSLEDTFTQDTTTNNTININL</sequence>
<protein>
    <submittedName>
        <fullName evidence="1">Uncharacterized protein</fullName>
    </submittedName>
</protein>
<organism evidence="1">
    <name type="scientific">uncultured Caudovirales phage</name>
    <dbReference type="NCBI Taxonomy" id="2100421"/>
    <lineage>
        <taxon>Viruses</taxon>
        <taxon>Duplodnaviria</taxon>
        <taxon>Heunggongvirae</taxon>
        <taxon>Uroviricota</taxon>
        <taxon>Caudoviricetes</taxon>
        <taxon>Peduoviridae</taxon>
        <taxon>Maltschvirus</taxon>
        <taxon>Maltschvirus maltsch</taxon>
    </lineage>
</organism>
<gene>
    <name evidence="1" type="ORF">UFOVP775_47</name>
</gene>
<reference evidence="1" key="1">
    <citation type="submission" date="2020-04" db="EMBL/GenBank/DDBJ databases">
        <authorList>
            <person name="Chiriac C."/>
            <person name="Salcher M."/>
            <person name="Ghai R."/>
            <person name="Kavagutti S V."/>
        </authorList>
    </citation>
    <scope>NUCLEOTIDE SEQUENCE</scope>
</reference>
<proteinExistence type="predicted"/>
<evidence type="ECO:0000313" key="1">
    <source>
        <dbReference type="EMBL" id="CAB4162500.1"/>
    </source>
</evidence>
<name>A0A6J5NRT5_9CAUD</name>
<accession>A0A6J5NRT5</accession>